<feature type="transmembrane region" description="Helical" evidence="1">
    <location>
        <begin position="38"/>
        <end position="57"/>
    </location>
</feature>
<gene>
    <name evidence="2" type="ORF">SAMN05421811_103215</name>
</gene>
<evidence type="ECO:0000256" key="1">
    <source>
        <dbReference type="SAM" id="Phobius"/>
    </source>
</evidence>
<accession>A0A1I0EV90</accession>
<keyword evidence="1" id="KW-0472">Membrane</keyword>
<reference evidence="2 3" key="1">
    <citation type="submission" date="2016-10" db="EMBL/GenBank/DDBJ databases">
        <authorList>
            <person name="de Groot N.N."/>
        </authorList>
    </citation>
    <scope>NUCLEOTIDE SEQUENCE [LARGE SCALE GENOMIC DNA]</scope>
    <source>
        <strain evidence="2 3">CGMCC 4.5598</strain>
    </source>
</reference>
<dbReference type="AlphaFoldDB" id="A0A1I0EV90"/>
<sequence>MPDDSTSGTSMRSWITSALIVFPPIFAVAFCAAYGWKAFLPVVLVAYLLVMAVLDPFRRH</sequence>
<keyword evidence="1" id="KW-1133">Transmembrane helix</keyword>
<protein>
    <submittedName>
        <fullName evidence="2">Uncharacterized protein</fullName>
    </submittedName>
</protein>
<dbReference type="EMBL" id="FOHX01000003">
    <property type="protein sequence ID" value="SET49339.1"/>
    <property type="molecule type" value="Genomic_DNA"/>
</dbReference>
<name>A0A1I0EV90_9ACTN</name>
<feature type="transmembrane region" description="Helical" evidence="1">
    <location>
        <begin position="12"/>
        <end position="32"/>
    </location>
</feature>
<keyword evidence="3" id="KW-1185">Reference proteome</keyword>
<organism evidence="2 3">
    <name type="scientific">Nonomuraea wenchangensis</name>
    <dbReference type="NCBI Taxonomy" id="568860"/>
    <lineage>
        <taxon>Bacteria</taxon>
        <taxon>Bacillati</taxon>
        <taxon>Actinomycetota</taxon>
        <taxon>Actinomycetes</taxon>
        <taxon>Streptosporangiales</taxon>
        <taxon>Streptosporangiaceae</taxon>
        <taxon>Nonomuraea</taxon>
    </lineage>
</organism>
<proteinExistence type="predicted"/>
<dbReference type="STRING" id="568860.SAMN05421811_103215"/>
<evidence type="ECO:0000313" key="2">
    <source>
        <dbReference type="EMBL" id="SET49339.1"/>
    </source>
</evidence>
<dbReference type="Proteomes" id="UP000199361">
    <property type="component" value="Unassembled WGS sequence"/>
</dbReference>
<keyword evidence="1" id="KW-0812">Transmembrane</keyword>
<evidence type="ECO:0000313" key="3">
    <source>
        <dbReference type="Proteomes" id="UP000199361"/>
    </source>
</evidence>